<comment type="similarity">
    <text evidence="2 12">Belongs to the ELO family.</text>
</comment>
<dbReference type="PROSITE" id="PS01188">
    <property type="entry name" value="ELO"/>
    <property type="match status" value="1"/>
</dbReference>
<accession>A0A6B2LFN9</accession>
<dbReference type="Pfam" id="PF01151">
    <property type="entry name" value="ELO"/>
    <property type="match status" value="1"/>
</dbReference>
<evidence type="ECO:0000313" key="13">
    <source>
        <dbReference type="EMBL" id="NDV35795.1"/>
    </source>
</evidence>
<comment type="catalytic activity">
    <reaction evidence="11">
        <text>a very-long-chain acyl-CoA + malonyl-CoA + H(+) = a very-long-chain 3-oxoacyl-CoA + CO2 + CoA</text>
        <dbReference type="Rhea" id="RHEA:32727"/>
        <dbReference type="ChEBI" id="CHEBI:15378"/>
        <dbReference type="ChEBI" id="CHEBI:16526"/>
        <dbReference type="ChEBI" id="CHEBI:57287"/>
        <dbReference type="ChEBI" id="CHEBI:57384"/>
        <dbReference type="ChEBI" id="CHEBI:90725"/>
        <dbReference type="ChEBI" id="CHEBI:90736"/>
        <dbReference type="EC" id="2.3.1.199"/>
    </reaction>
</comment>
<evidence type="ECO:0000256" key="10">
    <source>
        <dbReference type="ARBA" id="ARBA00023160"/>
    </source>
</evidence>
<comment type="subcellular location">
    <subcellularLocation>
        <location evidence="1">Membrane</location>
        <topology evidence="1">Multi-pass membrane protein</topology>
    </subcellularLocation>
</comment>
<feature type="transmembrane region" description="Helical" evidence="12">
    <location>
        <begin position="204"/>
        <end position="224"/>
    </location>
</feature>
<protein>
    <recommendedName>
        <fullName evidence="12">Elongation of fatty acids protein</fullName>
        <ecNumber evidence="12">2.3.1.-</ecNumber>
    </recommendedName>
</protein>
<dbReference type="GO" id="GO:0042761">
    <property type="term" value="P:very long-chain fatty acid biosynthetic process"/>
    <property type="evidence" value="ECO:0007669"/>
    <property type="project" value="TreeGrafter"/>
</dbReference>
<evidence type="ECO:0000256" key="4">
    <source>
        <dbReference type="ARBA" id="ARBA00022679"/>
    </source>
</evidence>
<dbReference type="GO" id="GO:0019367">
    <property type="term" value="P:fatty acid elongation, saturated fatty acid"/>
    <property type="evidence" value="ECO:0007669"/>
    <property type="project" value="TreeGrafter"/>
</dbReference>
<feature type="transmembrane region" description="Helical" evidence="12">
    <location>
        <begin position="80"/>
        <end position="98"/>
    </location>
</feature>
<dbReference type="GO" id="GO:0034626">
    <property type="term" value="P:fatty acid elongation, polyunsaturated fatty acid"/>
    <property type="evidence" value="ECO:0007669"/>
    <property type="project" value="TreeGrafter"/>
</dbReference>
<name>A0A6B2LFN9_9EUKA</name>
<comment type="catalytic activity">
    <reaction evidence="12">
        <text>an acyl-CoA + malonyl-CoA + H(+) = a 3-oxoacyl-CoA + CO2 + CoA</text>
        <dbReference type="Rhea" id="RHEA:50252"/>
        <dbReference type="ChEBI" id="CHEBI:15378"/>
        <dbReference type="ChEBI" id="CHEBI:16526"/>
        <dbReference type="ChEBI" id="CHEBI:57287"/>
        <dbReference type="ChEBI" id="CHEBI:57384"/>
        <dbReference type="ChEBI" id="CHEBI:58342"/>
        <dbReference type="ChEBI" id="CHEBI:90726"/>
    </reaction>
    <physiologicalReaction direction="left-to-right" evidence="12">
        <dbReference type="Rhea" id="RHEA:50253"/>
    </physiologicalReaction>
</comment>
<keyword evidence="3 12" id="KW-0444">Lipid biosynthesis</keyword>
<dbReference type="GO" id="GO:0005789">
    <property type="term" value="C:endoplasmic reticulum membrane"/>
    <property type="evidence" value="ECO:0007669"/>
    <property type="project" value="TreeGrafter"/>
</dbReference>
<dbReference type="GO" id="GO:0034625">
    <property type="term" value="P:fatty acid elongation, monounsaturated fatty acid"/>
    <property type="evidence" value="ECO:0007669"/>
    <property type="project" value="TreeGrafter"/>
</dbReference>
<dbReference type="AlphaFoldDB" id="A0A6B2LFN9"/>
<dbReference type="InterPro" id="IPR030457">
    <property type="entry name" value="ELO_CS"/>
</dbReference>
<keyword evidence="4 12" id="KW-0808">Transferase</keyword>
<dbReference type="GO" id="GO:0030148">
    <property type="term" value="P:sphingolipid biosynthetic process"/>
    <property type="evidence" value="ECO:0007669"/>
    <property type="project" value="TreeGrafter"/>
</dbReference>
<keyword evidence="9 12" id="KW-0472">Membrane</keyword>
<keyword evidence="5 12" id="KW-0812">Transmembrane</keyword>
<feature type="transmembrane region" description="Helical" evidence="12">
    <location>
        <begin position="6"/>
        <end position="22"/>
    </location>
</feature>
<evidence type="ECO:0000256" key="9">
    <source>
        <dbReference type="ARBA" id="ARBA00023136"/>
    </source>
</evidence>
<dbReference type="PANTHER" id="PTHR11157">
    <property type="entry name" value="FATTY ACID ACYL TRANSFERASE-RELATED"/>
    <property type="match status" value="1"/>
</dbReference>
<feature type="transmembrane region" description="Helical" evidence="12">
    <location>
        <begin position="174"/>
        <end position="192"/>
    </location>
</feature>
<evidence type="ECO:0000256" key="5">
    <source>
        <dbReference type="ARBA" id="ARBA00022692"/>
    </source>
</evidence>
<dbReference type="EC" id="2.3.1.-" evidence="12"/>
<evidence type="ECO:0000256" key="12">
    <source>
        <dbReference type="RuleBase" id="RU361115"/>
    </source>
</evidence>
<dbReference type="EMBL" id="GIBP01006826">
    <property type="protein sequence ID" value="NDV35795.1"/>
    <property type="molecule type" value="Transcribed_RNA"/>
</dbReference>
<sequence length="235" mass="28076">MSDWKILAGVSVGYLYAIWFGYTMMKEQEAMKLGFLKMGHNIILFSLSLIMFIGILYEATNTRETLFGLICDPNNTYNRGPIFFWIWIFHLTKFYELLDTLILVLSKRPLTFLHVYHHLLTLFITWYGVYAKVTFQWWGLLLNSFVHVLMYYYYALRDTPYGKNIWWKRHLTQLQMVQFVVNLFVGVAWFYWELTYDCSGDVIVVGVTVFAQFTFLFLFIRFFARAYPENKTKTT</sequence>
<dbReference type="GO" id="GO:0009922">
    <property type="term" value="F:fatty acid elongase activity"/>
    <property type="evidence" value="ECO:0007669"/>
    <property type="project" value="UniProtKB-EC"/>
</dbReference>
<feature type="transmembrane region" description="Helical" evidence="12">
    <location>
        <begin position="135"/>
        <end position="154"/>
    </location>
</feature>
<keyword evidence="8 12" id="KW-0443">Lipid metabolism</keyword>
<evidence type="ECO:0000256" key="11">
    <source>
        <dbReference type="ARBA" id="ARBA00047375"/>
    </source>
</evidence>
<evidence type="ECO:0000256" key="8">
    <source>
        <dbReference type="ARBA" id="ARBA00023098"/>
    </source>
</evidence>
<feature type="transmembrane region" description="Helical" evidence="12">
    <location>
        <begin position="42"/>
        <end position="60"/>
    </location>
</feature>
<proteinExistence type="inferred from homology"/>
<evidence type="ECO:0000256" key="3">
    <source>
        <dbReference type="ARBA" id="ARBA00022516"/>
    </source>
</evidence>
<organism evidence="13">
    <name type="scientific">Arcella intermedia</name>
    <dbReference type="NCBI Taxonomy" id="1963864"/>
    <lineage>
        <taxon>Eukaryota</taxon>
        <taxon>Amoebozoa</taxon>
        <taxon>Tubulinea</taxon>
        <taxon>Elardia</taxon>
        <taxon>Arcellinida</taxon>
        <taxon>Sphaerothecina</taxon>
        <taxon>Arcellidae</taxon>
        <taxon>Arcella</taxon>
    </lineage>
</organism>
<dbReference type="InterPro" id="IPR002076">
    <property type="entry name" value="ELO_fam"/>
</dbReference>
<evidence type="ECO:0000256" key="1">
    <source>
        <dbReference type="ARBA" id="ARBA00004141"/>
    </source>
</evidence>
<keyword evidence="10 12" id="KW-0275">Fatty acid biosynthesis</keyword>
<keyword evidence="6 12" id="KW-0276">Fatty acid metabolism</keyword>
<evidence type="ECO:0000256" key="7">
    <source>
        <dbReference type="ARBA" id="ARBA00022989"/>
    </source>
</evidence>
<reference evidence="13" key="1">
    <citation type="journal article" date="2020" name="J. Eukaryot. Microbiol.">
        <title>De novo Sequencing, Assembly and Annotation of the Transcriptome for the Free-Living Testate Amoeba Arcella intermedia.</title>
        <authorList>
            <person name="Ribeiro G.M."/>
            <person name="Porfirio-Sousa A.L."/>
            <person name="Maurer-Alcala X.X."/>
            <person name="Katz L.A."/>
            <person name="Lahr D.J.G."/>
        </authorList>
    </citation>
    <scope>NUCLEOTIDE SEQUENCE</scope>
</reference>
<keyword evidence="7 12" id="KW-1133">Transmembrane helix</keyword>
<evidence type="ECO:0000256" key="6">
    <source>
        <dbReference type="ARBA" id="ARBA00022832"/>
    </source>
</evidence>
<evidence type="ECO:0000256" key="2">
    <source>
        <dbReference type="ARBA" id="ARBA00007263"/>
    </source>
</evidence>
<feature type="transmembrane region" description="Helical" evidence="12">
    <location>
        <begin position="110"/>
        <end position="129"/>
    </location>
</feature>
<dbReference type="PANTHER" id="PTHR11157:SF134">
    <property type="entry name" value="ELONGATION OF FATTY ACIDS PROTEIN 1-RELATED"/>
    <property type="match status" value="1"/>
</dbReference>